<keyword evidence="2" id="KW-1133">Transmembrane helix</keyword>
<gene>
    <name evidence="4" type="ORF">L1O03_10245</name>
</gene>
<dbReference type="Pfam" id="PF12836">
    <property type="entry name" value="HHH_3"/>
    <property type="match status" value="1"/>
</dbReference>
<dbReference type="GO" id="GO:0015627">
    <property type="term" value="C:type II protein secretion system complex"/>
    <property type="evidence" value="ECO:0007669"/>
    <property type="project" value="TreeGrafter"/>
</dbReference>
<feature type="transmembrane region" description="Helical" evidence="2">
    <location>
        <begin position="42"/>
        <end position="62"/>
    </location>
</feature>
<dbReference type="RefSeq" id="WP_236119675.1">
    <property type="nucleotide sequence ID" value="NZ_JAKGSI010000005.1"/>
</dbReference>
<organism evidence="4 5">
    <name type="scientific">Corynebacterium uropygiale</name>
    <dbReference type="NCBI Taxonomy" id="1775911"/>
    <lineage>
        <taxon>Bacteria</taxon>
        <taxon>Bacillati</taxon>
        <taxon>Actinomycetota</taxon>
        <taxon>Actinomycetes</taxon>
        <taxon>Mycobacteriales</taxon>
        <taxon>Corynebacteriaceae</taxon>
        <taxon>Corynebacterium</taxon>
    </lineage>
</organism>
<name>A0A9X1QU34_9CORY</name>
<dbReference type="GO" id="GO:0015628">
    <property type="term" value="P:protein secretion by the type II secretion system"/>
    <property type="evidence" value="ECO:0007669"/>
    <property type="project" value="TreeGrafter"/>
</dbReference>
<accession>A0A9X1QU34</accession>
<evidence type="ECO:0000256" key="1">
    <source>
        <dbReference type="SAM" id="MobiDB-lite"/>
    </source>
</evidence>
<dbReference type="Pfam" id="PF10531">
    <property type="entry name" value="SLBB"/>
    <property type="match status" value="1"/>
</dbReference>
<reference evidence="4" key="1">
    <citation type="submission" date="2022-01" db="EMBL/GenBank/DDBJ databases">
        <title>Corynebacterium sp. nov isolated from isolated from the feces of the greater white-fronted geese (Anser albifrons) at Poyang Lake, PR China.</title>
        <authorList>
            <person name="Liu Q."/>
        </authorList>
    </citation>
    <scope>NUCLEOTIDE SEQUENCE</scope>
    <source>
        <strain evidence="4">JCM 32435</strain>
    </source>
</reference>
<dbReference type="GO" id="GO:0006281">
    <property type="term" value="P:DNA repair"/>
    <property type="evidence" value="ECO:0007669"/>
    <property type="project" value="InterPro"/>
</dbReference>
<dbReference type="EMBL" id="JAKGSI010000005">
    <property type="protein sequence ID" value="MCF4007544.1"/>
    <property type="molecule type" value="Genomic_DNA"/>
</dbReference>
<dbReference type="InterPro" id="IPR010994">
    <property type="entry name" value="RuvA_2-like"/>
</dbReference>
<dbReference type="InterPro" id="IPR019554">
    <property type="entry name" value="Soluble_ligand-bd"/>
</dbReference>
<evidence type="ECO:0000313" key="4">
    <source>
        <dbReference type="EMBL" id="MCF4007544.1"/>
    </source>
</evidence>
<feature type="domain" description="Helix-hairpin-helix DNA-binding motif class 1" evidence="3">
    <location>
        <begin position="252"/>
        <end position="271"/>
    </location>
</feature>
<keyword evidence="5" id="KW-1185">Reference proteome</keyword>
<evidence type="ECO:0000259" key="3">
    <source>
        <dbReference type="SMART" id="SM00278"/>
    </source>
</evidence>
<keyword evidence="2" id="KW-0472">Membrane</keyword>
<dbReference type="GO" id="GO:0003677">
    <property type="term" value="F:DNA binding"/>
    <property type="evidence" value="ECO:0007669"/>
    <property type="project" value="InterPro"/>
</dbReference>
<feature type="compositionally biased region" description="Gly residues" evidence="1">
    <location>
        <begin position="179"/>
        <end position="202"/>
    </location>
</feature>
<dbReference type="InterPro" id="IPR003583">
    <property type="entry name" value="Hlx-hairpin-Hlx_DNA-bd_motif"/>
</dbReference>
<dbReference type="AlphaFoldDB" id="A0A9X1QU34"/>
<sequence length="274" mass="27199">MKRSTSPRVKDRLADLLRPTGEEELMAVSYPTPRWRVSIPQAIGGLCALLLLVLALLGALLWRGGQDTQSSELASSALSELPAVLASESLGASARSSAQATPGSSDAQEEGSELVVSVVGAVEHPGIVTLAPGARVDDALRHAAPYPDAQVHALNLAQKLSDGEQLYVPAAGEELPPAGAGGPSAAGAPGAGAGGAGSASGSASGGAAAGSGMVALNSASAADLVALPGVGQKTAEAIIAHRDSLGGFQSVEQLMDVKGIGPAKFAAIKDHVRL</sequence>
<feature type="domain" description="Helix-hairpin-helix DNA-binding motif class 1" evidence="3">
    <location>
        <begin position="222"/>
        <end position="241"/>
    </location>
</feature>
<dbReference type="SUPFAM" id="SSF47781">
    <property type="entry name" value="RuvA domain 2-like"/>
    <property type="match status" value="1"/>
</dbReference>
<dbReference type="PANTHER" id="PTHR21180">
    <property type="entry name" value="ENDONUCLEASE/EXONUCLEASE/PHOSPHATASE FAMILY DOMAIN-CONTAINING PROTEIN 1"/>
    <property type="match status" value="1"/>
</dbReference>
<dbReference type="SMART" id="SM00278">
    <property type="entry name" value="HhH1"/>
    <property type="match status" value="2"/>
</dbReference>
<evidence type="ECO:0000313" key="5">
    <source>
        <dbReference type="Proteomes" id="UP001139336"/>
    </source>
</evidence>
<dbReference type="Gene3D" id="1.10.150.320">
    <property type="entry name" value="Photosystem II 12 kDa extrinsic protein"/>
    <property type="match status" value="1"/>
</dbReference>
<dbReference type="Proteomes" id="UP001139336">
    <property type="component" value="Unassembled WGS sequence"/>
</dbReference>
<proteinExistence type="predicted"/>
<feature type="region of interest" description="Disordered" evidence="1">
    <location>
        <begin position="172"/>
        <end position="202"/>
    </location>
</feature>
<dbReference type="PANTHER" id="PTHR21180:SF32">
    <property type="entry name" value="ENDONUCLEASE_EXONUCLEASE_PHOSPHATASE FAMILY DOMAIN-CONTAINING PROTEIN 1"/>
    <property type="match status" value="1"/>
</dbReference>
<protein>
    <submittedName>
        <fullName evidence="4">Helix-hairpin-helix domain-containing protein</fullName>
    </submittedName>
</protein>
<evidence type="ECO:0000256" key="2">
    <source>
        <dbReference type="SAM" id="Phobius"/>
    </source>
</evidence>
<dbReference type="InterPro" id="IPR051675">
    <property type="entry name" value="Endo/Exo/Phosphatase_dom_1"/>
</dbReference>
<comment type="caution">
    <text evidence="4">The sequence shown here is derived from an EMBL/GenBank/DDBJ whole genome shotgun (WGS) entry which is preliminary data.</text>
</comment>
<keyword evidence="2" id="KW-0812">Transmembrane</keyword>